<gene>
    <name evidence="10" type="ORF">PLBR_LOCUS1951</name>
</gene>
<keyword evidence="7 9" id="KW-0472">Membrane</keyword>
<dbReference type="PANTHER" id="PTHR13085:SF0">
    <property type="entry name" value="SIGNAL PEPTIDASE COMPLEX SUBUNIT 2"/>
    <property type="match status" value="1"/>
</dbReference>
<dbReference type="Proteomes" id="UP000290189">
    <property type="component" value="Unassembled WGS sequence"/>
</dbReference>
<name>A0A3P3Y3I4_PLABS</name>
<sequence>MASADDNVVPPLDLTDTLAIKHVLDDQAVLFITQKGYEEDYVPFALNSVISVIAVVLAVVGHFLEFPGKRMYVILCVAGFAVCVGLLNFLKMHYGKNCLLSTKPRTSRTPDQIQQLGKVAPGLSLSSEMPRLQPMYTVSICSRPYAQATKVLEPITKELSVFEFFTVDGQFLQVKFFDRLNEVLELSCWSRATMEEPIWHTVWQILTYQGSNIDIVINYVMCCVALYACLTVDRPPSPIQESRRRPRCTYSAFIIFETVALLLYQVILCIGVHCTGVSIVWSALFGTYCFFDRHRFPALKSLTYVFVTSAVWAYYFATEDGLTTVAHFSAFILGIVIAVAGDRYCLPACHPHQEDILSESTLGK</sequence>
<dbReference type="GO" id="GO:0006465">
    <property type="term" value="P:signal peptide processing"/>
    <property type="evidence" value="ECO:0007669"/>
    <property type="project" value="UniProtKB-UniRule"/>
</dbReference>
<comment type="caution">
    <text evidence="9">Lacks conserved residue(s) required for the propagation of feature annotation.</text>
</comment>
<evidence type="ECO:0000256" key="2">
    <source>
        <dbReference type="ARBA" id="ARBA00007324"/>
    </source>
</evidence>
<dbReference type="GO" id="GO:0005787">
    <property type="term" value="C:signal peptidase complex"/>
    <property type="evidence" value="ECO:0007669"/>
    <property type="project" value="UniProtKB-UniRule"/>
</dbReference>
<comment type="similarity">
    <text evidence="2 9">Belongs to the SPCS2 family.</text>
</comment>
<keyword evidence="4 9" id="KW-0812">Transmembrane</keyword>
<accession>A0A3P3Y3I4</accession>
<evidence type="ECO:0000313" key="11">
    <source>
        <dbReference type="Proteomes" id="UP000290189"/>
    </source>
</evidence>
<protein>
    <recommendedName>
        <fullName evidence="3 9">Signal peptidase complex subunit 2</fullName>
    </recommendedName>
</protein>
<evidence type="ECO:0000256" key="8">
    <source>
        <dbReference type="ARBA" id="ARBA00045608"/>
    </source>
</evidence>
<dbReference type="InterPro" id="IPR009582">
    <property type="entry name" value="Spc2/SPCS2"/>
</dbReference>
<evidence type="ECO:0000256" key="1">
    <source>
        <dbReference type="ARBA" id="ARBA00004477"/>
    </source>
</evidence>
<dbReference type="GO" id="GO:0008233">
    <property type="term" value="F:peptidase activity"/>
    <property type="evidence" value="ECO:0007669"/>
    <property type="project" value="UniProtKB-UniRule"/>
</dbReference>
<proteinExistence type="inferred from homology"/>
<dbReference type="EMBL" id="OVEO01000003">
    <property type="protein sequence ID" value="SPQ94736.1"/>
    <property type="molecule type" value="Genomic_DNA"/>
</dbReference>
<dbReference type="AlphaFoldDB" id="A0A3P3Y3I4"/>
<feature type="transmembrane region" description="Helical" evidence="9">
    <location>
        <begin position="70"/>
        <end position="90"/>
    </location>
</feature>
<dbReference type="PANTHER" id="PTHR13085">
    <property type="entry name" value="MICROSOMAL SIGNAL PEPTIDASE 25 KDA SUBUNIT"/>
    <property type="match status" value="1"/>
</dbReference>
<evidence type="ECO:0000256" key="9">
    <source>
        <dbReference type="RuleBase" id="RU368033"/>
    </source>
</evidence>
<organism evidence="10 11">
    <name type="scientific">Plasmodiophora brassicae</name>
    <name type="common">Clubroot disease agent</name>
    <dbReference type="NCBI Taxonomy" id="37360"/>
    <lineage>
        <taxon>Eukaryota</taxon>
        <taxon>Sar</taxon>
        <taxon>Rhizaria</taxon>
        <taxon>Endomyxa</taxon>
        <taxon>Phytomyxea</taxon>
        <taxon>Plasmodiophorida</taxon>
        <taxon>Plasmodiophoridae</taxon>
        <taxon>Plasmodiophora</taxon>
    </lineage>
</organism>
<comment type="subcellular location">
    <subcellularLocation>
        <location evidence="1 9">Endoplasmic reticulum membrane</location>
        <topology evidence="1 9">Multi-pass membrane protein</topology>
    </subcellularLocation>
</comment>
<dbReference type="Pfam" id="PF06703">
    <property type="entry name" value="SPC25"/>
    <property type="match status" value="1"/>
</dbReference>
<comment type="function">
    <text evidence="8 9">Component of the signal peptidase complex (SPC) which catalyzes the cleavage of N-terminal signal sequences from nascent proteins as they are translocated into the lumen of the endoplasmic reticulum. Enhances the enzymatic activity of SPC and facilitates the interactions between different components of the translocation site.</text>
</comment>
<geneLocation type="mitochondrion" evidence="10"/>
<feature type="transmembrane region" description="Helical" evidence="9">
    <location>
        <begin position="270"/>
        <end position="291"/>
    </location>
</feature>
<evidence type="ECO:0000256" key="4">
    <source>
        <dbReference type="ARBA" id="ARBA00022692"/>
    </source>
</evidence>
<evidence type="ECO:0000256" key="6">
    <source>
        <dbReference type="ARBA" id="ARBA00022989"/>
    </source>
</evidence>
<keyword evidence="5 9" id="KW-0256">Endoplasmic reticulum</keyword>
<feature type="transmembrane region" description="Helical" evidence="9">
    <location>
        <begin position="44"/>
        <end position="64"/>
    </location>
</feature>
<evidence type="ECO:0000256" key="7">
    <source>
        <dbReference type="ARBA" id="ARBA00023136"/>
    </source>
</evidence>
<reference evidence="10 11" key="1">
    <citation type="submission" date="2018-03" db="EMBL/GenBank/DDBJ databases">
        <authorList>
            <person name="Fogelqvist J."/>
        </authorList>
    </citation>
    <scope>NUCLEOTIDE SEQUENCE [LARGE SCALE GENOMIC DNA]</scope>
</reference>
<evidence type="ECO:0000256" key="5">
    <source>
        <dbReference type="ARBA" id="ARBA00022824"/>
    </source>
</evidence>
<feature type="transmembrane region" description="Helical" evidence="9">
    <location>
        <begin position="298"/>
        <end position="316"/>
    </location>
</feature>
<evidence type="ECO:0000256" key="3">
    <source>
        <dbReference type="ARBA" id="ARBA00017057"/>
    </source>
</evidence>
<keyword evidence="6 9" id="KW-1133">Transmembrane helix</keyword>
<feature type="transmembrane region" description="Helical" evidence="9">
    <location>
        <begin position="322"/>
        <end position="341"/>
    </location>
</feature>
<dbReference type="GO" id="GO:0045047">
    <property type="term" value="P:protein targeting to ER"/>
    <property type="evidence" value="ECO:0007669"/>
    <property type="project" value="TreeGrafter"/>
</dbReference>
<keyword evidence="10" id="KW-0496">Mitochondrion</keyword>
<evidence type="ECO:0000313" key="10">
    <source>
        <dbReference type="EMBL" id="SPQ94736.1"/>
    </source>
</evidence>